<dbReference type="CDD" id="cd00082">
    <property type="entry name" value="HisKA"/>
    <property type="match status" value="1"/>
</dbReference>
<dbReference type="InterPro" id="IPR004358">
    <property type="entry name" value="Sig_transdc_His_kin-like_C"/>
</dbReference>
<evidence type="ECO:0000256" key="6">
    <source>
        <dbReference type="ARBA" id="ARBA00022692"/>
    </source>
</evidence>
<dbReference type="RefSeq" id="WP_150870280.1">
    <property type="nucleotide sequence ID" value="NZ_CBCYJT010000050.1"/>
</dbReference>
<keyword evidence="15" id="KW-1185">Reference proteome</keyword>
<dbReference type="PRINTS" id="PR00344">
    <property type="entry name" value="BCTRLSENSOR"/>
</dbReference>
<dbReference type="PROSITE" id="PS50109">
    <property type="entry name" value="HIS_KIN"/>
    <property type="match status" value="1"/>
</dbReference>
<keyword evidence="7" id="KW-0418">Kinase</keyword>
<dbReference type="EC" id="2.7.13.3" evidence="3"/>
<dbReference type="SMART" id="SM00388">
    <property type="entry name" value="HisKA"/>
    <property type="match status" value="1"/>
</dbReference>
<gene>
    <name evidence="14" type="ORF">VOF76_17545</name>
</gene>
<dbReference type="GO" id="GO:0005524">
    <property type="term" value="F:ATP binding"/>
    <property type="evidence" value="ECO:0007669"/>
    <property type="project" value="UniProtKB-KW"/>
</dbReference>
<evidence type="ECO:0000256" key="8">
    <source>
        <dbReference type="ARBA" id="ARBA00022989"/>
    </source>
</evidence>
<dbReference type="EMBL" id="JAYMCU010000034">
    <property type="protein sequence ID" value="MEC3937972.1"/>
    <property type="molecule type" value="Genomic_DNA"/>
</dbReference>
<feature type="domain" description="Histidine kinase" evidence="12">
    <location>
        <begin position="231"/>
        <end position="447"/>
    </location>
</feature>
<comment type="subcellular location">
    <subcellularLocation>
        <location evidence="2">Cell inner membrane</location>
        <topology evidence="2">Multi-pass membrane protein</topology>
    </subcellularLocation>
</comment>
<evidence type="ECO:0000256" key="1">
    <source>
        <dbReference type="ARBA" id="ARBA00000085"/>
    </source>
</evidence>
<dbReference type="Gene3D" id="1.10.287.130">
    <property type="match status" value="1"/>
</dbReference>
<keyword evidence="5" id="KW-0808">Transferase</keyword>
<dbReference type="Proteomes" id="UP001357437">
    <property type="component" value="Unassembled WGS sequence"/>
</dbReference>
<evidence type="ECO:0000256" key="4">
    <source>
        <dbReference type="ARBA" id="ARBA00022553"/>
    </source>
</evidence>
<name>A0ABU6I8R6_9ENTR</name>
<keyword evidence="4" id="KW-0597">Phosphoprotein</keyword>
<dbReference type="InterPro" id="IPR003660">
    <property type="entry name" value="HAMP_dom"/>
</dbReference>
<dbReference type="PROSITE" id="PS50885">
    <property type="entry name" value="HAMP"/>
    <property type="match status" value="1"/>
</dbReference>
<evidence type="ECO:0000256" key="2">
    <source>
        <dbReference type="ARBA" id="ARBA00004429"/>
    </source>
</evidence>
<keyword evidence="9" id="KW-0902">Two-component regulatory system</keyword>
<evidence type="ECO:0000256" key="11">
    <source>
        <dbReference type="SAM" id="Phobius"/>
    </source>
</evidence>
<keyword evidence="8 11" id="KW-1133">Transmembrane helix</keyword>
<keyword evidence="10 11" id="KW-0472">Membrane</keyword>
<evidence type="ECO:0000256" key="7">
    <source>
        <dbReference type="ARBA" id="ARBA00022777"/>
    </source>
</evidence>
<feature type="transmembrane region" description="Helical" evidence="11">
    <location>
        <begin position="16"/>
        <end position="40"/>
    </location>
</feature>
<dbReference type="InterPro" id="IPR036890">
    <property type="entry name" value="HATPase_C_sf"/>
</dbReference>
<evidence type="ECO:0000313" key="15">
    <source>
        <dbReference type="Proteomes" id="UP001357437"/>
    </source>
</evidence>
<evidence type="ECO:0000313" key="14">
    <source>
        <dbReference type="EMBL" id="MEC3937972.1"/>
    </source>
</evidence>
<sequence length="449" mass="49409">MAGFQKRVKNSLKLRLSVALSVAILFTAVISCGLTFYFALDEAHELQDGTLTQIASVIHYSPDIQSPVQPLDSDNDSRVQVEFLSANGSALQPRGFTFQLAAPVREGFQDVNSGGESYRVLVHRLSPALLVAIGQQLDVRDEISFESALRTLIPLSLLLPVLLLVATDLIRKAFRPVSRLADEVHQRDERDLTPFTEVNIPDEIRPFVDGINKLLHKVDDAMHAQKRFIADAAHELRTPLTALLLQAERLSASEMSPEAQSRLNNLQQGLSRAKNLLDQLLLFAREQQSILQASNEPLHIPLLFREVIESLHPLALEKNIDIGVLETDSASQVIITDKHTLTIVVKNLVENAIRYIPENGQIDLSVTVTPHEAIINIEDNGPGIAADERKRVFDAFYRPEGMTQPGSGLGLSIVKACVTRLGGDVTLLPASQFASGVLARIVLPLHSVR</sequence>
<feature type="domain" description="HAMP" evidence="13">
    <location>
        <begin position="171"/>
        <end position="223"/>
    </location>
</feature>
<proteinExistence type="predicted"/>
<keyword evidence="14" id="KW-0067">ATP-binding</keyword>
<keyword evidence="14" id="KW-0547">Nucleotide-binding</keyword>
<protein>
    <recommendedName>
        <fullName evidence="3">histidine kinase</fullName>
        <ecNumber evidence="3">2.7.13.3</ecNumber>
    </recommendedName>
</protein>
<dbReference type="SMART" id="SM00387">
    <property type="entry name" value="HATPase_c"/>
    <property type="match status" value="1"/>
</dbReference>
<dbReference type="InterPro" id="IPR005467">
    <property type="entry name" value="His_kinase_dom"/>
</dbReference>
<evidence type="ECO:0000259" key="13">
    <source>
        <dbReference type="PROSITE" id="PS50885"/>
    </source>
</evidence>
<dbReference type="InterPro" id="IPR003661">
    <property type="entry name" value="HisK_dim/P_dom"/>
</dbReference>
<evidence type="ECO:0000256" key="5">
    <source>
        <dbReference type="ARBA" id="ARBA00022679"/>
    </source>
</evidence>
<comment type="caution">
    <text evidence="14">The sequence shown here is derived from an EMBL/GenBank/DDBJ whole genome shotgun (WGS) entry which is preliminary data.</text>
</comment>
<dbReference type="PANTHER" id="PTHR45436">
    <property type="entry name" value="SENSOR HISTIDINE KINASE YKOH"/>
    <property type="match status" value="1"/>
</dbReference>
<organism evidence="14 15">
    <name type="scientific">Leclercia adecarboxylata</name>
    <dbReference type="NCBI Taxonomy" id="83655"/>
    <lineage>
        <taxon>Bacteria</taxon>
        <taxon>Pseudomonadati</taxon>
        <taxon>Pseudomonadota</taxon>
        <taxon>Gammaproteobacteria</taxon>
        <taxon>Enterobacterales</taxon>
        <taxon>Enterobacteriaceae</taxon>
        <taxon>Leclercia</taxon>
    </lineage>
</organism>
<evidence type="ECO:0000256" key="10">
    <source>
        <dbReference type="ARBA" id="ARBA00023136"/>
    </source>
</evidence>
<evidence type="ECO:0000256" key="9">
    <source>
        <dbReference type="ARBA" id="ARBA00023012"/>
    </source>
</evidence>
<dbReference type="PANTHER" id="PTHR45436:SF15">
    <property type="entry name" value="SENSOR HISTIDINE KINASE CUSS"/>
    <property type="match status" value="1"/>
</dbReference>
<accession>A0ABU6I8R6</accession>
<dbReference type="SUPFAM" id="SSF47384">
    <property type="entry name" value="Homodimeric domain of signal transducing histidine kinase"/>
    <property type="match status" value="1"/>
</dbReference>
<dbReference type="InterPro" id="IPR003594">
    <property type="entry name" value="HATPase_dom"/>
</dbReference>
<dbReference type="Pfam" id="PF02518">
    <property type="entry name" value="HATPase_c"/>
    <property type="match status" value="1"/>
</dbReference>
<comment type="catalytic activity">
    <reaction evidence="1">
        <text>ATP + protein L-histidine = ADP + protein N-phospho-L-histidine.</text>
        <dbReference type="EC" id="2.7.13.3"/>
    </reaction>
</comment>
<dbReference type="InterPro" id="IPR050428">
    <property type="entry name" value="TCS_sensor_his_kinase"/>
</dbReference>
<dbReference type="Pfam" id="PF00512">
    <property type="entry name" value="HisKA"/>
    <property type="match status" value="1"/>
</dbReference>
<dbReference type="Gene3D" id="3.30.565.10">
    <property type="entry name" value="Histidine kinase-like ATPase, C-terminal domain"/>
    <property type="match status" value="1"/>
</dbReference>
<evidence type="ECO:0000256" key="3">
    <source>
        <dbReference type="ARBA" id="ARBA00012438"/>
    </source>
</evidence>
<evidence type="ECO:0000259" key="12">
    <source>
        <dbReference type="PROSITE" id="PS50109"/>
    </source>
</evidence>
<dbReference type="InterPro" id="IPR036097">
    <property type="entry name" value="HisK_dim/P_sf"/>
</dbReference>
<dbReference type="PROSITE" id="PS51257">
    <property type="entry name" value="PROKAR_LIPOPROTEIN"/>
    <property type="match status" value="1"/>
</dbReference>
<reference evidence="14 15" key="1">
    <citation type="submission" date="2024-01" db="EMBL/GenBank/DDBJ databases">
        <title>Comparative Genomics of Leclercia adecarboxylata Strains Isolated from Several Sources.</title>
        <authorList>
            <person name="Yescas-Zazueta V."/>
            <person name="Balbuena-Alonso M.G."/>
            <person name="Valencia D."/>
            <person name="Mendez-Pfeiffer P.A."/>
            <person name="Ballesteros-Monrreal M.G."/>
            <person name="Rocha-Gracia R.D.C."/>
            <person name="Barrios-Villa E."/>
        </authorList>
    </citation>
    <scope>NUCLEOTIDE SEQUENCE [LARGE SCALE GENOMIC DNA]</scope>
    <source>
        <strain evidence="14 15">33MEM</strain>
    </source>
</reference>
<keyword evidence="6 11" id="KW-0812">Transmembrane</keyword>
<dbReference type="SUPFAM" id="SSF55874">
    <property type="entry name" value="ATPase domain of HSP90 chaperone/DNA topoisomerase II/histidine kinase"/>
    <property type="match status" value="1"/>
</dbReference>